<reference evidence="3" key="1">
    <citation type="journal article" date="2021" name="PeerJ">
        <title>Extensive microbial diversity within the chicken gut microbiome revealed by metagenomics and culture.</title>
        <authorList>
            <person name="Gilroy R."/>
            <person name="Ravi A."/>
            <person name="Getino M."/>
            <person name="Pursley I."/>
            <person name="Horton D.L."/>
            <person name="Alikhan N.F."/>
            <person name="Baker D."/>
            <person name="Gharbi K."/>
            <person name="Hall N."/>
            <person name="Watson M."/>
            <person name="Adriaenssens E.M."/>
            <person name="Foster-Nyarko E."/>
            <person name="Jarju S."/>
            <person name="Secka A."/>
            <person name="Antonio M."/>
            <person name="Oren A."/>
            <person name="Chaudhuri R.R."/>
            <person name="La Ragione R."/>
            <person name="Hildebrand F."/>
            <person name="Pallen M.J."/>
        </authorList>
    </citation>
    <scope>NUCLEOTIDE SEQUENCE</scope>
    <source>
        <strain evidence="3">9264</strain>
    </source>
</reference>
<dbReference type="InterPro" id="IPR036065">
    <property type="entry name" value="BolA-like_sf"/>
</dbReference>
<dbReference type="GO" id="GO:0006351">
    <property type="term" value="P:DNA-templated transcription"/>
    <property type="evidence" value="ECO:0007669"/>
    <property type="project" value="TreeGrafter"/>
</dbReference>
<proteinExistence type="inferred from homology"/>
<dbReference type="SUPFAM" id="SSF82657">
    <property type="entry name" value="BolA-like"/>
    <property type="match status" value="1"/>
</dbReference>
<comment type="similarity">
    <text evidence="1 2">Belongs to the BolA/IbaG family.</text>
</comment>
<dbReference type="Gene3D" id="3.30.300.90">
    <property type="entry name" value="BolA-like"/>
    <property type="match status" value="1"/>
</dbReference>
<accession>A0A9D2U7L4</accession>
<comment type="caution">
    <text evidence="3">The sequence shown here is derived from an EMBL/GenBank/DDBJ whole genome shotgun (WGS) entry which is preliminary data.</text>
</comment>
<dbReference type="GO" id="GO:0005829">
    <property type="term" value="C:cytosol"/>
    <property type="evidence" value="ECO:0007669"/>
    <property type="project" value="TreeGrafter"/>
</dbReference>
<evidence type="ECO:0000256" key="1">
    <source>
        <dbReference type="ARBA" id="ARBA00005578"/>
    </source>
</evidence>
<dbReference type="EMBL" id="DWUQ01000031">
    <property type="protein sequence ID" value="HJD43710.1"/>
    <property type="molecule type" value="Genomic_DNA"/>
</dbReference>
<dbReference type="Proteomes" id="UP000823889">
    <property type="component" value="Unassembled WGS sequence"/>
</dbReference>
<organism evidence="3 4">
    <name type="scientific">Candidatus Paenalcaligenes intestinipullorum</name>
    <dbReference type="NCBI Taxonomy" id="2838718"/>
    <lineage>
        <taxon>Bacteria</taxon>
        <taxon>Pseudomonadati</taxon>
        <taxon>Pseudomonadota</taxon>
        <taxon>Betaproteobacteria</taxon>
        <taxon>Burkholderiales</taxon>
        <taxon>Alcaligenaceae</taxon>
        <taxon>Paenalcaligenes</taxon>
    </lineage>
</organism>
<evidence type="ECO:0000256" key="2">
    <source>
        <dbReference type="RuleBase" id="RU003860"/>
    </source>
</evidence>
<dbReference type="AlphaFoldDB" id="A0A9D2U7L4"/>
<dbReference type="InterPro" id="IPR050961">
    <property type="entry name" value="BolA/IbaG_stress_morph_reg"/>
</dbReference>
<dbReference type="InterPro" id="IPR002634">
    <property type="entry name" value="BolA"/>
</dbReference>
<dbReference type="PANTHER" id="PTHR46229:SF2">
    <property type="entry name" value="BOLA-LIKE PROTEIN 1"/>
    <property type="match status" value="1"/>
</dbReference>
<dbReference type="Pfam" id="PF01722">
    <property type="entry name" value="BolA"/>
    <property type="match status" value="1"/>
</dbReference>
<dbReference type="PANTHER" id="PTHR46229">
    <property type="entry name" value="BOLA TRANSCRIPTION REGULATOR"/>
    <property type="match status" value="1"/>
</dbReference>
<protein>
    <submittedName>
        <fullName evidence="3">BolA family transcriptional regulator</fullName>
    </submittedName>
</protein>
<evidence type="ECO:0000313" key="4">
    <source>
        <dbReference type="Proteomes" id="UP000823889"/>
    </source>
</evidence>
<dbReference type="PIRSF" id="PIRSF003113">
    <property type="entry name" value="BolA"/>
    <property type="match status" value="1"/>
</dbReference>
<sequence>MLPTPELVHQYIADNLNCEHIEVTGDGAHFEALIVSPAFAGKRAIARHQIVYKALGDRILGNNAEIHALSMRTLTPDEYKAELNG</sequence>
<gene>
    <name evidence="3" type="ORF">H9906_01605</name>
</gene>
<evidence type="ECO:0000313" key="3">
    <source>
        <dbReference type="EMBL" id="HJD43710.1"/>
    </source>
</evidence>
<reference evidence="3" key="2">
    <citation type="submission" date="2021-04" db="EMBL/GenBank/DDBJ databases">
        <authorList>
            <person name="Gilroy R."/>
        </authorList>
    </citation>
    <scope>NUCLEOTIDE SEQUENCE</scope>
    <source>
        <strain evidence="3">9264</strain>
    </source>
</reference>
<name>A0A9D2U7L4_9BURK</name>